<evidence type="ECO:0000313" key="4">
    <source>
        <dbReference type="Proteomes" id="UP000176444"/>
    </source>
</evidence>
<evidence type="ECO:0000259" key="2">
    <source>
        <dbReference type="Pfam" id="PF00437"/>
    </source>
</evidence>
<dbReference type="InterPro" id="IPR050921">
    <property type="entry name" value="T4SS_GSP_E_ATPase"/>
</dbReference>
<dbReference type="GO" id="GO:0016887">
    <property type="term" value="F:ATP hydrolysis activity"/>
    <property type="evidence" value="ECO:0007669"/>
    <property type="project" value="InterPro"/>
</dbReference>
<dbReference type="GO" id="GO:0005524">
    <property type="term" value="F:ATP binding"/>
    <property type="evidence" value="ECO:0007669"/>
    <property type="project" value="InterPro"/>
</dbReference>
<protein>
    <recommendedName>
        <fullName evidence="2">Bacterial type II secretion system protein E domain-containing protein</fullName>
    </recommendedName>
</protein>
<proteinExistence type="inferred from homology"/>
<feature type="domain" description="Bacterial type II secretion system protein E" evidence="2">
    <location>
        <begin position="120"/>
        <end position="288"/>
    </location>
</feature>
<sequence>MAKEYLIDELLTKMIQVKAEDLHISAGLPPTAQISGALTPLQGFNVLDKEETTYLVSQLFNEEQISILYEERELNSLYEMDSKSRFRINAYFEKGQIAVAIKLIPEHIPTLDELNMPHILYEFCKLPQGLIIISGASGMGKSSTTAAMINWINQNRSVHIVTIEDPIEYIFESDKSLIHQRELYVDTLSWAKALKAALRESADVIFIGEIQDTETMLLAITAAEMGHLVITCLHSYSSVQTVDRVVGMFPEQQQSQVRMQLASVVEGIINQTLVRGVDSSKRYPAVEIMIANSAVRNTIREGKSHFLHNLINTSGDLGMITMEKSLAELVSSGKINLEDALTKTSNTDEVIRYTKAQLPK</sequence>
<dbReference type="InterPro" id="IPR001482">
    <property type="entry name" value="T2SS/T4SS_dom"/>
</dbReference>
<accession>A0A1F4UPN2</accession>
<dbReference type="Proteomes" id="UP000176444">
    <property type="component" value="Unassembled WGS sequence"/>
</dbReference>
<dbReference type="NCBIfam" id="TIGR01420">
    <property type="entry name" value="pilT_fam"/>
    <property type="match status" value="1"/>
</dbReference>
<dbReference type="AlphaFoldDB" id="A0A1F4UPN2"/>
<dbReference type="Pfam" id="PF00437">
    <property type="entry name" value="T2SSE"/>
    <property type="match status" value="1"/>
</dbReference>
<dbReference type="Gene3D" id="3.40.50.300">
    <property type="entry name" value="P-loop containing nucleotide triphosphate hydrolases"/>
    <property type="match status" value="1"/>
</dbReference>
<dbReference type="PANTHER" id="PTHR30486">
    <property type="entry name" value="TWITCHING MOTILITY PROTEIN PILT"/>
    <property type="match status" value="1"/>
</dbReference>
<reference evidence="3 4" key="1">
    <citation type="journal article" date="2016" name="Nat. Commun.">
        <title>Thousands of microbial genomes shed light on interconnected biogeochemical processes in an aquifer system.</title>
        <authorList>
            <person name="Anantharaman K."/>
            <person name="Brown C.T."/>
            <person name="Hug L.A."/>
            <person name="Sharon I."/>
            <person name="Castelle C.J."/>
            <person name="Probst A.J."/>
            <person name="Thomas B.C."/>
            <person name="Singh A."/>
            <person name="Wilkins M.J."/>
            <person name="Karaoz U."/>
            <person name="Brodie E.L."/>
            <person name="Williams K.H."/>
            <person name="Hubbard S.S."/>
            <person name="Banfield J.F."/>
        </authorList>
    </citation>
    <scope>NUCLEOTIDE SEQUENCE [LARGE SCALE GENOMIC DNA]</scope>
</reference>
<dbReference type="EMBL" id="MEUX01000027">
    <property type="protein sequence ID" value="OGC46886.1"/>
    <property type="molecule type" value="Genomic_DNA"/>
</dbReference>
<organism evidence="3 4">
    <name type="scientific">candidate division WWE3 bacterium RIFCSPHIGHO2_01_FULL_35_17</name>
    <dbReference type="NCBI Taxonomy" id="1802614"/>
    <lineage>
        <taxon>Bacteria</taxon>
        <taxon>Katanobacteria</taxon>
    </lineage>
</organism>
<comment type="similarity">
    <text evidence="1">Belongs to the GSP E family.</text>
</comment>
<dbReference type="InterPro" id="IPR006321">
    <property type="entry name" value="PilT/PilU"/>
</dbReference>
<dbReference type="Gene3D" id="3.30.450.90">
    <property type="match status" value="1"/>
</dbReference>
<dbReference type="InterPro" id="IPR027417">
    <property type="entry name" value="P-loop_NTPase"/>
</dbReference>
<evidence type="ECO:0000256" key="1">
    <source>
        <dbReference type="ARBA" id="ARBA00006611"/>
    </source>
</evidence>
<dbReference type="SUPFAM" id="SSF52540">
    <property type="entry name" value="P-loop containing nucleoside triphosphate hydrolases"/>
    <property type="match status" value="1"/>
</dbReference>
<name>A0A1F4UPN2_UNCKA</name>
<comment type="caution">
    <text evidence="3">The sequence shown here is derived from an EMBL/GenBank/DDBJ whole genome shotgun (WGS) entry which is preliminary data.</text>
</comment>
<dbReference type="CDD" id="cd01131">
    <property type="entry name" value="PilT"/>
    <property type="match status" value="1"/>
</dbReference>
<gene>
    <name evidence="3" type="ORF">A2713_01575</name>
</gene>
<evidence type="ECO:0000313" key="3">
    <source>
        <dbReference type="EMBL" id="OGC46886.1"/>
    </source>
</evidence>